<keyword evidence="3" id="KW-1185">Reference proteome</keyword>
<keyword evidence="1" id="KW-0732">Signal</keyword>
<dbReference type="STRING" id="655355.SAMN05216283_102627"/>
<evidence type="ECO:0000256" key="1">
    <source>
        <dbReference type="SAM" id="SignalP"/>
    </source>
</evidence>
<feature type="chain" id="PRO_5011641180" evidence="1">
    <location>
        <begin position="24"/>
        <end position="325"/>
    </location>
</feature>
<name>A0A1I2FVS9_9BACT</name>
<gene>
    <name evidence="2" type="ORF">SAMN05216283_102627</name>
</gene>
<protein>
    <submittedName>
        <fullName evidence="2">Uncharacterized protein</fullName>
    </submittedName>
</protein>
<feature type="signal peptide" evidence="1">
    <location>
        <begin position="1"/>
        <end position="23"/>
    </location>
</feature>
<dbReference type="Proteomes" id="UP000198964">
    <property type="component" value="Unassembled WGS sequence"/>
</dbReference>
<dbReference type="RefSeq" id="WP_093919270.1">
    <property type="nucleotide sequence ID" value="NZ_FONW01000002.1"/>
</dbReference>
<reference evidence="2 3" key="1">
    <citation type="submission" date="2016-10" db="EMBL/GenBank/DDBJ databases">
        <authorList>
            <person name="de Groot N.N."/>
        </authorList>
    </citation>
    <scope>NUCLEOTIDE SEQUENCE [LARGE SCALE GENOMIC DNA]</scope>
    <source>
        <strain evidence="2 3">CGMCC 1.9156</strain>
    </source>
</reference>
<evidence type="ECO:0000313" key="2">
    <source>
        <dbReference type="EMBL" id="SFF09053.1"/>
    </source>
</evidence>
<sequence>MSKFLPLSLILVVLIAFAEPASAQGFLNKLSKKVQDKIEQKVEKKVDDKIDEKVDEELDKVFEEQEEDDAVDDADRDAARLQKMMKGFGMSGEPVPVEDDYTFDSKLQMHIETYNKDGKQESDGDFITYLDSKGKNFAYQFIGGDMQDKGKGMFIMDLKNKAMIILSEDEQRGERLGVVYGLDMSEMDDWDEEVYDDLKEDEVPDIAMSPYVKKTGRTKSIEGYKCEEYLYNDPEDEVEASFWISKDVKIATRDFMGTLMKSASYSHGMPWGFVMESESTDTETGERSIMRVTDLDTNANKKFSLSGYKITNIGSMQIPNVDGEE</sequence>
<accession>A0A1I2FVS9</accession>
<organism evidence="2 3">
    <name type="scientific">Sunxiuqinia elliptica</name>
    <dbReference type="NCBI Taxonomy" id="655355"/>
    <lineage>
        <taxon>Bacteria</taxon>
        <taxon>Pseudomonadati</taxon>
        <taxon>Bacteroidota</taxon>
        <taxon>Bacteroidia</taxon>
        <taxon>Marinilabiliales</taxon>
        <taxon>Prolixibacteraceae</taxon>
        <taxon>Sunxiuqinia</taxon>
    </lineage>
</organism>
<proteinExistence type="predicted"/>
<dbReference type="EMBL" id="FONW01000002">
    <property type="protein sequence ID" value="SFF09053.1"/>
    <property type="molecule type" value="Genomic_DNA"/>
</dbReference>
<evidence type="ECO:0000313" key="3">
    <source>
        <dbReference type="Proteomes" id="UP000198964"/>
    </source>
</evidence>
<dbReference type="AlphaFoldDB" id="A0A1I2FVS9"/>